<dbReference type="EMBL" id="LRGB01003071">
    <property type="protein sequence ID" value="KZS04760.1"/>
    <property type="molecule type" value="Genomic_DNA"/>
</dbReference>
<dbReference type="InterPro" id="IPR043502">
    <property type="entry name" value="DNA/RNA_pol_sf"/>
</dbReference>
<dbReference type="PANTHER" id="PTHR33053">
    <property type="entry name" value="PROTEIN, PUTATIVE-RELATED"/>
    <property type="match status" value="1"/>
</dbReference>
<sequence>MVQMWVHARRLMKAKLSWEMMKEVSDIIVEIEKFISVEFQRKTTTLDELSRFKATEFRLLLLYNLPIILKNRLQDEVYQYFLLLHSAIRILSCEASVEDEANVDYANSLLVLFIQKSVMIYGDQFVTYSIHNLQHLGVECKRFGSLEMYSCFVFENHIGKLKNLVHKSAKPLQQLVNRSIEINYQAEKPLLTMGYLALAAISLPAEQESEDTALVSNERQEIPAYLIKPVSAKVSSKLEGACVLKPSDSLVASTKEFQEVENTEESGKAPGTDAAIEKMDQKVEKLLNNLKSRIGKTLLFSCLAFSEDDLGHCTLMECDINTGISPPIHQLPYKSAWKERAEIQEQVEGMLRQGIIEHPDSPWSSPVVPVKKKDGTWCFCVDFRKLNAVTVKDSYSLPRVADTLSRLDGATIFSWIIMDHGAWISNPDISLT</sequence>
<dbReference type="Gene3D" id="3.10.10.10">
    <property type="entry name" value="HIV Type 1 Reverse Transcriptase, subunit A, domain 1"/>
    <property type="match status" value="1"/>
</dbReference>
<dbReference type="GO" id="GO:0071897">
    <property type="term" value="P:DNA biosynthetic process"/>
    <property type="evidence" value="ECO:0007669"/>
    <property type="project" value="UniProtKB-ARBA"/>
</dbReference>
<protein>
    <recommendedName>
        <fullName evidence="3">Reverse transcriptase domain-containing protein</fullName>
    </recommendedName>
</protein>
<evidence type="ECO:0008006" key="3">
    <source>
        <dbReference type="Google" id="ProtNLM"/>
    </source>
</evidence>
<dbReference type="Proteomes" id="UP000076858">
    <property type="component" value="Unassembled WGS sequence"/>
</dbReference>
<name>A0A164M612_9CRUS</name>
<dbReference type="Gene3D" id="3.30.70.270">
    <property type="match status" value="1"/>
</dbReference>
<dbReference type="SUPFAM" id="SSF56672">
    <property type="entry name" value="DNA/RNA polymerases"/>
    <property type="match status" value="1"/>
</dbReference>
<gene>
    <name evidence="1" type="ORF">APZ42_032234</name>
</gene>
<dbReference type="InterPro" id="IPR043128">
    <property type="entry name" value="Rev_trsase/Diguanyl_cyclase"/>
</dbReference>
<organism evidence="1 2">
    <name type="scientific">Daphnia magna</name>
    <dbReference type="NCBI Taxonomy" id="35525"/>
    <lineage>
        <taxon>Eukaryota</taxon>
        <taxon>Metazoa</taxon>
        <taxon>Ecdysozoa</taxon>
        <taxon>Arthropoda</taxon>
        <taxon>Crustacea</taxon>
        <taxon>Branchiopoda</taxon>
        <taxon>Diplostraca</taxon>
        <taxon>Cladocera</taxon>
        <taxon>Anomopoda</taxon>
        <taxon>Daphniidae</taxon>
        <taxon>Daphnia</taxon>
    </lineage>
</organism>
<keyword evidence="2" id="KW-1185">Reference proteome</keyword>
<dbReference type="AlphaFoldDB" id="A0A164M612"/>
<reference evidence="1 2" key="1">
    <citation type="submission" date="2016-03" db="EMBL/GenBank/DDBJ databases">
        <title>EvidentialGene: Evidence-directed Construction of Genes on Genomes.</title>
        <authorList>
            <person name="Gilbert D.G."/>
            <person name="Choi J.-H."/>
            <person name="Mockaitis K."/>
            <person name="Colbourne J."/>
            <person name="Pfrender M."/>
        </authorList>
    </citation>
    <scope>NUCLEOTIDE SEQUENCE [LARGE SCALE GENOMIC DNA]</scope>
    <source>
        <strain evidence="1 2">Xinb3</strain>
        <tissue evidence="1">Complete organism</tissue>
    </source>
</reference>
<evidence type="ECO:0000313" key="1">
    <source>
        <dbReference type="EMBL" id="KZS04760.1"/>
    </source>
</evidence>
<evidence type="ECO:0000313" key="2">
    <source>
        <dbReference type="Proteomes" id="UP000076858"/>
    </source>
</evidence>
<accession>A0A164M612</accession>
<comment type="caution">
    <text evidence="1">The sequence shown here is derived from an EMBL/GenBank/DDBJ whole genome shotgun (WGS) entry which is preliminary data.</text>
</comment>
<dbReference type="OrthoDB" id="6347320at2759"/>
<proteinExistence type="predicted"/>
<dbReference type="PANTHER" id="PTHR33053:SF9">
    <property type="entry name" value="AGAP000105-PA"/>
    <property type="match status" value="1"/>
</dbReference>